<dbReference type="Gene3D" id="2.40.30.170">
    <property type="match status" value="1"/>
</dbReference>
<organism evidence="5 6">
    <name type="scientific">Halovulum dunhuangense</name>
    <dbReference type="NCBI Taxonomy" id="1505036"/>
    <lineage>
        <taxon>Bacteria</taxon>
        <taxon>Pseudomonadati</taxon>
        <taxon>Pseudomonadota</taxon>
        <taxon>Alphaproteobacteria</taxon>
        <taxon>Rhodobacterales</taxon>
        <taxon>Paracoccaceae</taxon>
        <taxon>Halovulum</taxon>
    </lineage>
</organism>
<dbReference type="InterPro" id="IPR058792">
    <property type="entry name" value="Beta-barrel_RND_2"/>
</dbReference>
<dbReference type="PANTHER" id="PTHR30469">
    <property type="entry name" value="MULTIDRUG RESISTANCE PROTEIN MDTA"/>
    <property type="match status" value="1"/>
</dbReference>
<dbReference type="Gene3D" id="2.40.50.100">
    <property type="match status" value="1"/>
</dbReference>
<dbReference type="RefSeq" id="WP_171326732.1">
    <property type="nucleotide sequence ID" value="NZ_JABFBC010000003.1"/>
</dbReference>
<evidence type="ECO:0000256" key="2">
    <source>
        <dbReference type="SAM" id="Coils"/>
    </source>
</evidence>
<dbReference type="PANTHER" id="PTHR30469:SF29">
    <property type="entry name" value="BLR2860 PROTEIN"/>
    <property type="match status" value="1"/>
</dbReference>
<sequence length="366" mass="38821">MRLLPLLTACLVAIALYAVIMERDFLRAMANGGTTPEPVAEAAADAGPAQAEAVSVVVQPSRAQPVQSGIVLSGRTEAVRKVEVRAETSGLVVSEPIRKGASVEKGQLLCELDPGTRAAELAEAEARLVEAETNLRTTESLRARGFSSETDLISRRAAFQAAEAQVERARRELDRLSITAPFDGLLETDTAELGALLQPGAACATVIALDPIRLVGFVPELDVEKVMTGAPAGARLVTGQVLSGQVTFLSRSADPVTRTFRVDVEVPNPDLAIRDGVTAEILIGLAGRSGHLLPQSALTLNDRGQLGVRINDDGTARFVPVELIRDEARGVWVGGLPETAEVIVVGQEFVEDGRAITVTRRQETTQ</sequence>
<dbReference type="Proteomes" id="UP000572377">
    <property type="component" value="Unassembled WGS sequence"/>
</dbReference>
<feature type="domain" description="Multidrug resistance protein MdtA-like barrel-sandwich hybrid" evidence="3">
    <location>
        <begin position="80"/>
        <end position="207"/>
    </location>
</feature>
<dbReference type="Pfam" id="PF25954">
    <property type="entry name" value="Beta-barrel_RND_2"/>
    <property type="match status" value="1"/>
</dbReference>
<name>A0A849L630_9RHOB</name>
<feature type="coiled-coil region" evidence="2">
    <location>
        <begin position="121"/>
        <end position="179"/>
    </location>
</feature>
<comment type="similarity">
    <text evidence="1">Belongs to the membrane fusion protein (MFP) (TC 8.A.1) family.</text>
</comment>
<protein>
    <submittedName>
        <fullName evidence="5">Efflux RND transporter periplasmic adaptor subunit</fullName>
    </submittedName>
</protein>
<dbReference type="EMBL" id="JABFBC010000003">
    <property type="protein sequence ID" value="NNU81875.1"/>
    <property type="molecule type" value="Genomic_DNA"/>
</dbReference>
<reference evidence="5 6" key="1">
    <citation type="submission" date="2020-05" db="EMBL/GenBank/DDBJ databases">
        <title>Gimesia benthica sp. nov., a novel planctomycete isolated from a deep-sea water sample of the Northwest Indian Ocean.</title>
        <authorList>
            <person name="Wang J."/>
            <person name="Ruan C."/>
            <person name="Song L."/>
            <person name="Zhu Y."/>
            <person name="Li A."/>
            <person name="Zheng X."/>
            <person name="Wang L."/>
            <person name="Lu Z."/>
            <person name="Huang Y."/>
            <person name="Du W."/>
            <person name="Zhou Y."/>
            <person name="Huang L."/>
            <person name="Dai X."/>
        </authorList>
    </citation>
    <scope>NUCLEOTIDE SEQUENCE [LARGE SCALE GENOMIC DNA]</scope>
    <source>
        <strain evidence="5 6">YYQ-30</strain>
    </source>
</reference>
<gene>
    <name evidence="5" type="ORF">HMH01_15670</name>
</gene>
<dbReference type="Pfam" id="PF25917">
    <property type="entry name" value="BSH_RND"/>
    <property type="match status" value="1"/>
</dbReference>
<evidence type="ECO:0000313" key="5">
    <source>
        <dbReference type="EMBL" id="NNU81875.1"/>
    </source>
</evidence>
<dbReference type="NCBIfam" id="TIGR01730">
    <property type="entry name" value="RND_mfp"/>
    <property type="match status" value="1"/>
</dbReference>
<dbReference type="Gene3D" id="1.10.287.470">
    <property type="entry name" value="Helix hairpin bin"/>
    <property type="match status" value="1"/>
</dbReference>
<evidence type="ECO:0000256" key="1">
    <source>
        <dbReference type="ARBA" id="ARBA00009477"/>
    </source>
</evidence>
<evidence type="ECO:0000259" key="3">
    <source>
        <dbReference type="Pfam" id="PF25917"/>
    </source>
</evidence>
<evidence type="ECO:0000313" key="6">
    <source>
        <dbReference type="Proteomes" id="UP000572377"/>
    </source>
</evidence>
<dbReference type="GO" id="GO:1990281">
    <property type="term" value="C:efflux pump complex"/>
    <property type="evidence" value="ECO:0007669"/>
    <property type="project" value="TreeGrafter"/>
</dbReference>
<evidence type="ECO:0000259" key="4">
    <source>
        <dbReference type="Pfam" id="PF25954"/>
    </source>
</evidence>
<dbReference type="GO" id="GO:0015562">
    <property type="term" value="F:efflux transmembrane transporter activity"/>
    <property type="evidence" value="ECO:0007669"/>
    <property type="project" value="TreeGrafter"/>
</dbReference>
<dbReference type="InterPro" id="IPR006143">
    <property type="entry name" value="RND_pump_MFP"/>
</dbReference>
<comment type="caution">
    <text evidence="5">The sequence shown here is derived from an EMBL/GenBank/DDBJ whole genome shotgun (WGS) entry which is preliminary data.</text>
</comment>
<dbReference type="SUPFAM" id="SSF111369">
    <property type="entry name" value="HlyD-like secretion proteins"/>
    <property type="match status" value="1"/>
</dbReference>
<feature type="domain" description="CusB-like beta-barrel" evidence="4">
    <location>
        <begin position="218"/>
        <end position="282"/>
    </location>
</feature>
<dbReference type="Gene3D" id="2.40.420.20">
    <property type="match status" value="1"/>
</dbReference>
<proteinExistence type="inferred from homology"/>
<keyword evidence="6" id="KW-1185">Reference proteome</keyword>
<dbReference type="InterPro" id="IPR058625">
    <property type="entry name" value="MdtA-like_BSH"/>
</dbReference>
<dbReference type="AlphaFoldDB" id="A0A849L630"/>
<keyword evidence="2" id="KW-0175">Coiled coil</keyword>
<accession>A0A849L630</accession>